<proteinExistence type="predicted"/>
<reference evidence="1 2" key="1">
    <citation type="journal article" date="2018" name="Sci. Rep.">
        <title>Genomic signatures of local adaptation to the degree of environmental predictability in rotifers.</title>
        <authorList>
            <person name="Franch-Gras L."/>
            <person name="Hahn C."/>
            <person name="Garcia-Roger E.M."/>
            <person name="Carmona M.J."/>
            <person name="Serra M."/>
            <person name="Gomez A."/>
        </authorList>
    </citation>
    <scope>NUCLEOTIDE SEQUENCE [LARGE SCALE GENOMIC DNA]</scope>
    <source>
        <strain evidence="1">HYR1</strain>
    </source>
</reference>
<comment type="caution">
    <text evidence="1">The sequence shown here is derived from an EMBL/GenBank/DDBJ whole genome shotgun (WGS) entry which is preliminary data.</text>
</comment>
<gene>
    <name evidence="1" type="ORF">BpHYR1_052292</name>
</gene>
<evidence type="ECO:0000313" key="2">
    <source>
        <dbReference type="Proteomes" id="UP000276133"/>
    </source>
</evidence>
<protein>
    <submittedName>
        <fullName evidence="1">Uncharacterized protein</fullName>
    </submittedName>
</protein>
<accession>A0A3M7RMP0</accession>
<keyword evidence="2" id="KW-1185">Reference proteome</keyword>
<dbReference type="EMBL" id="REGN01003089">
    <property type="protein sequence ID" value="RNA24627.1"/>
    <property type="molecule type" value="Genomic_DNA"/>
</dbReference>
<sequence length="85" mass="10303">MQLINKALIWIRQKKMMTKSFIFLHTFDISIRYLKSLVKDIKKIRSKKNSKFLAIEANIRELLVNYLKVLALNLRKRNFETLEEY</sequence>
<organism evidence="1 2">
    <name type="scientific">Brachionus plicatilis</name>
    <name type="common">Marine rotifer</name>
    <name type="synonym">Brachionus muelleri</name>
    <dbReference type="NCBI Taxonomy" id="10195"/>
    <lineage>
        <taxon>Eukaryota</taxon>
        <taxon>Metazoa</taxon>
        <taxon>Spiralia</taxon>
        <taxon>Gnathifera</taxon>
        <taxon>Rotifera</taxon>
        <taxon>Eurotatoria</taxon>
        <taxon>Monogononta</taxon>
        <taxon>Pseudotrocha</taxon>
        <taxon>Ploima</taxon>
        <taxon>Brachionidae</taxon>
        <taxon>Brachionus</taxon>
    </lineage>
</organism>
<evidence type="ECO:0000313" key="1">
    <source>
        <dbReference type="EMBL" id="RNA24627.1"/>
    </source>
</evidence>
<name>A0A3M7RMP0_BRAPC</name>
<dbReference type="AlphaFoldDB" id="A0A3M7RMP0"/>
<dbReference type="Proteomes" id="UP000276133">
    <property type="component" value="Unassembled WGS sequence"/>
</dbReference>